<feature type="domain" description="HTH cro/C1-type" evidence="2">
    <location>
        <begin position="12"/>
        <end position="66"/>
    </location>
</feature>
<dbReference type="SMART" id="SM00530">
    <property type="entry name" value="HTH_XRE"/>
    <property type="match status" value="1"/>
</dbReference>
<dbReference type="AlphaFoldDB" id="A0A9D1Z6Q7"/>
<dbReference type="Pfam" id="PF01381">
    <property type="entry name" value="HTH_3"/>
    <property type="match status" value="1"/>
</dbReference>
<protein>
    <submittedName>
        <fullName evidence="3">Helix-turn-helix transcriptional regulator</fullName>
    </submittedName>
</protein>
<comment type="caution">
    <text evidence="3">The sequence shown here is derived from an EMBL/GenBank/DDBJ whole genome shotgun (WGS) entry which is preliminary data.</text>
</comment>
<dbReference type="CDD" id="cd00093">
    <property type="entry name" value="HTH_XRE"/>
    <property type="match status" value="1"/>
</dbReference>
<sequence>MEINYQKMGRRIRSRRRELGLTQFALAERCGISTVYISHVENGTATPSLGVFLSIAEALEATPDYFLVDTPFASKEYLQDGIAKKLRQCSDSSLRVVERLIDALLEEQWGKPSPF</sequence>
<dbReference type="SUPFAM" id="SSF47413">
    <property type="entry name" value="lambda repressor-like DNA-binding domains"/>
    <property type="match status" value="1"/>
</dbReference>
<proteinExistence type="predicted"/>
<name>A0A9D1Z6Q7_9FIRM</name>
<dbReference type="GO" id="GO:0003700">
    <property type="term" value="F:DNA-binding transcription factor activity"/>
    <property type="evidence" value="ECO:0007669"/>
    <property type="project" value="TreeGrafter"/>
</dbReference>
<dbReference type="InterPro" id="IPR001387">
    <property type="entry name" value="Cro/C1-type_HTH"/>
</dbReference>
<dbReference type="GO" id="GO:0003677">
    <property type="term" value="F:DNA binding"/>
    <property type="evidence" value="ECO:0007669"/>
    <property type="project" value="UniProtKB-KW"/>
</dbReference>
<keyword evidence="1" id="KW-0238">DNA-binding</keyword>
<dbReference type="Gene3D" id="1.10.260.40">
    <property type="entry name" value="lambda repressor-like DNA-binding domains"/>
    <property type="match status" value="1"/>
</dbReference>
<evidence type="ECO:0000313" key="4">
    <source>
        <dbReference type="Proteomes" id="UP000886824"/>
    </source>
</evidence>
<dbReference type="Proteomes" id="UP000886824">
    <property type="component" value="Unassembled WGS sequence"/>
</dbReference>
<dbReference type="EMBL" id="DXCX01000036">
    <property type="protein sequence ID" value="HIY73056.1"/>
    <property type="molecule type" value="Genomic_DNA"/>
</dbReference>
<accession>A0A9D1Z6Q7</accession>
<dbReference type="InterPro" id="IPR050807">
    <property type="entry name" value="TransReg_Diox_bact_type"/>
</dbReference>
<reference evidence="3" key="1">
    <citation type="journal article" date="2021" name="PeerJ">
        <title>Extensive microbial diversity within the chicken gut microbiome revealed by metagenomics and culture.</title>
        <authorList>
            <person name="Gilroy R."/>
            <person name="Ravi A."/>
            <person name="Getino M."/>
            <person name="Pursley I."/>
            <person name="Horton D.L."/>
            <person name="Alikhan N.F."/>
            <person name="Baker D."/>
            <person name="Gharbi K."/>
            <person name="Hall N."/>
            <person name="Watson M."/>
            <person name="Adriaenssens E.M."/>
            <person name="Foster-Nyarko E."/>
            <person name="Jarju S."/>
            <person name="Secka A."/>
            <person name="Antonio M."/>
            <person name="Oren A."/>
            <person name="Chaudhuri R.R."/>
            <person name="La Ragione R."/>
            <person name="Hildebrand F."/>
            <person name="Pallen M.J."/>
        </authorList>
    </citation>
    <scope>NUCLEOTIDE SEQUENCE</scope>
    <source>
        <strain evidence="3">CHK33-7979</strain>
    </source>
</reference>
<dbReference type="GO" id="GO:0005829">
    <property type="term" value="C:cytosol"/>
    <property type="evidence" value="ECO:0007669"/>
    <property type="project" value="TreeGrafter"/>
</dbReference>
<dbReference type="PANTHER" id="PTHR46797:SF1">
    <property type="entry name" value="METHYLPHOSPHONATE SYNTHASE"/>
    <property type="match status" value="1"/>
</dbReference>
<dbReference type="PROSITE" id="PS50943">
    <property type="entry name" value="HTH_CROC1"/>
    <property type="match status" value="1"/>
</dbReference>
<evidence type="ECO:0000256" key="1">
    <source>
        <dbReference type="ARBA" id="ARBA00023125"/>
    </source>
</evidence>
<gene>
    <name evidence="3" type="ORF">H9826_03625</name>
</gene>
<evidence type="ECO:0000313" key="3">
    <source>
        <dbReference type="EMBL" id="HIY73056.1"/>
    </source>
</evidence>
<reference evidence="3" key="2">
    <citation type="submission" date="2021-04" db="EMBL/GenBank/DDBJ databases">
        <authorList>
            <person name="Gilroy R."/>
        </authorList>
    </citation>
    <scope>NUCLEOTIDE SEQUENCE</scope>
    <source>
        <strain evidence="3">CHK33-7979</strain>
    </source>
</reference>
<organism evidence="3 4">
    <name type="scientific">Candidatus Intestinimonas merdavium</name>
    <dbReference type="NCBI Taxonomy" id="2838622"/>
    <lineage>
        <taxon>Bacteria</taxon>
        <taxon>Bacillati</taxon>
        <taxon>Bacillota</taxon>
        <taxon>Clostridia</taxon>
        <taxon>Eubacteriales</taxon>
        <taxon>Intestinimonas</taxon>
    </lineage>
</organism>
<dbReference type="InterPro" id="IPR010982">
    <property type="entry name" value="Lambda_DNA-bd_dom_sf"/>
</dbReference>
<dbReference type="PANTHER" id="PTHR46797">
    <property type="entry name" value="HTH-TYPE TRANSCRIPTIONAL REGULATOR"/>
    <property type="match status" value="1"/>
</dbReference>
<evidence type="ECO:0000259" key="2">
    <source>
        <dbReference type="PROSITE" id="PS50943"/>
    </source>
</evidence>